<dbReference type="Proteomes" id="UP000886523">
    <property type="component" value="Unassembled WGS sequence"/>
</dbReference>
<proteinExistence type="predicted"/>
<dbReference type="AlphaFoldDB" id="A0A9P6B8P6"/>
<keyword evidence="2" id="KW-1185">Reference proteome</keyword>
<reference evidence="1" key="1">
    <citation type="journal article" date="2020" name="Nat. Commun.">
        <title>Large-scale genome sequencing of mycorrhizal fungi provides insights into the early evolution of symbiotic traits.</title>
        <authorList>
            <person name="Miyauchi S."/>
            <person name="Kiss E."/>
            <person name="Kuo A."/>
            <person name="Drula E."/>
            <person name="Kohler A."/>
            <person name="Sanchez-Garcia M."/>
            <person name="Morin E."/>
            <person name="Andreopoulos B."/>
            <person name="Barry K.W."/>
            <person name="Bonito G."/>
            <person name="Buee M."/>
            <person name="Carver A."/>
            <person name="Chen C."/>
            <person name="Cichocki N."/>
            <person name="Clum A."/>
            <person name="Culley D."/>
            <person name="Crous P.W."/>
            <person name="Fauchery L."/>
            <person name="Girlanda M."/>
            <person name="Hayes R.D."/>
            <person name="Keri Z."/>
            <person name="LaButti K."/>
            <person name="Lipzen A."/>
            <person name="Lombard V."/>
            <person name="Magnuson J."/>
            <person name="Maillard F."/>
            <person name="Murat C."/>
            <person name="Nolan M."/>
            <person name="Ohm R.A."/>
            <person name="Pangilinan J."/>
            <person name="Pereira M.F."/>
            <person name="Perotto S."/>
            <person name="Peter M."/>
            <person name="Pfister S."/>
            <person name="Riley R."/>
            <person name="Sitrit Y."/>
            <person name="Stielow J.B."/>
            <person name="Szollosi G."/>
            <person name="Zifcakova L."/>
            <person name="Stursova M."/>
            <person name="Spatafora J.W."/>
            <person name="Tedersoo L."/>
            <person name="Vaario L.M."/>
            <person name="Yamada A."/>
            <person name="Yan M."/>
            <person name="Wang P."/>
            <person name="Xu J."/>
            <person name="Bruns T."/>
            <person name="Baldrian P."/>
            <person name="Vilgalys R."/>
            <person name="Dunand C."/>
            <person name="Henrissat B."/>
            <person name="Grigoriev I.V."/>
            <person name="Hibbett D."/>
            <person name="Nagy L.G."/>
            <person name="Martin F.M."/>
        </authorList>
    </citation>
    <scope>NUCLEOTIDE SEQUENCE</scope>
    <source>
        <strain evidence="1">UP504</strain>
    </source>
</reference>
<evidence type="ECO:0000313" key="2">
    <source>
        <dbReference type="Proteomes" id="UP000886523"/>
    </source>
</evidence>
<gene>
    <name evidence="1" type="ORF">BS47DRAFT_1158014</name>
</gene>
<dbReference type="EMBL" id="MU128917">
    <property type="protein sequence ID" value="KAF9519590.1"/>
    <property type="molecule type" value="Genomic_DNA"/>
</dbReference>
<protein>
    <submittedName>
        <fullName evidence="1">Uncharacterized protein</fullName>
    </submittedName>
</protein>
<name>A0A9P6B8P6_9AGAM</name>
<evidence type="ECO:0000313" key="1">
    <source>
        <dbReference type="EMBL" id="KAF9519590.1"/>
    </source>
</evidence>
<accession>A0A9P6B8P6</accession>
<organism evidence="1 2">
    <name type="scientific">Hydnum rufescens UP504</name>
    <dbReference type="NCBI Taxonomy" id="1448309"/>
    <lineage>
        <taxon>Eukaryota</taxon>
        <taxon>Fungi</taxon>
        <taxon>Dikarya</taxon>
        <taxon>Basidiomycota</taxon>
        <taxon>Agaricomycotina</taxon>
        <taxon>Agaricomycetes</taxon>
        <taxon>Cantharellales</taxon>
        <taxon>Hydnaceae</taxon>
        <taxon>Hydnum</taxon>
    </lineage>
</organism>
<comment type="caution">
    <text evidence="1">The sequence shown here is derived from an EMBL/GenBank/DDBJ whole genome shotgun (WGS) entry which is preliminary data.</text>
</comment>
<sequence>MDPARRSGCAEGIWISGSRHTTSSRHLPLFFRFARGSLGSARGTRYCWGFINLCGPSSLFRDAREGIRISGSRFSTSSRHPPLYFSVYGSGKGIWISSSRYTTLFSVSGLREGAHSREGVFWRTRLMVPAITWEKFSFFSVLSSREGAWTARLTVPLPTGLIFGVYGLYSRGSMFSSCFFCPHSRSNSFAPVGAIVHVLLTFPFSCSSGSIWGLPIFSSFVSCFLLVP</sequence>